<gene>
    <name evidence="4" type="ORF">ERX46_13550</name>
</gene>
<dbReference type="GO" id="GO:0051604">
    <property type="term" value="P:protein maturation"/>
    <property type="evidence" value="ECO:0007669"/>
    <property type="project" value="TreeGrafter"/>
</dbReference>
<dbReference type="InterPro" id="IPR011854">
    <property type="entry name" value="HypE"/>
</dbReference>
<dbReference type="SUPFAM" id="SSF56042">
    <property type="entry name" value="PurM C-terminal domain-like"/>
    <property type="match status" value="1"/>
</dbReference>
<dbReference type="OrthoDB" id="9801934at2"/>
<dbReference type="Proteomes" id="UP000293952">
    <property type="component" value="Unassembled WGS sequence"/>
</dbReference>
<dbReference type="Gene3D" id="3.30.1330.10">
    <property type="entry name" value="PurM-like, N-terminal domain"/>
    <property type="match status" value="1"/>
</dbReference>
<dbReference type="Pfam" id="PF00586">
    <property type="entry name" value="AIRS"/>
    <property type="match status" value="1"/>
</dbReference>
<dbReference type="PANTHER" id="PTHR30303">
    <property type="entry name" value="HYDROGENASE ISOENZYMES FORMATION PROTEIN HYPE"/>
    <property type="match status" value="1"/>
</dbReference>
<dbReference type="Pfam" id="PF02769">
    <property type="entry name" value="AIRS_C"/>
    <property type="match status" value="1"/>
</dbReference>
<evidence type="ECO:0000256" key="1">
    <source>
        <dbReference type="ARBA" id="ARBA00006243"/>
    </source>
</evidence>
<evidence type="ECO:0000259" key="2">
    <source>
        <dbReference type="Pfam" id="PF00586"/>
    </source>
</evidence>
<feature type="domain" description="PurM-like N-terminal" evidence="2">
    <location>
        <begin position="40"/>
        <end position="142"/>
    </location>
</feature>
<comment type="caution">
    <text evidence="4">The sequence shown here is derived from an EMBL/GenBank/DDBJ whole genome shotgun (WGS) entry which is preliminary data.</text>
</comment>
<evidence type="ECO:0000313" key="5">
    <source>
        <dbReference type="Proteomes" id="UP000293952"/>
    </source>
</evidence>
<dbReference type="RefSeq" id="WP_130094406.1">
    <property type="nucleotide sequence ID" value="NZ_SETE01000005.1"/>
</dbReference>
<comment type="similarity">
    <text evidence="1">Belongs to the HypE family.</text>
</comment>
<dbReference type="PANTHER" id="PTHR30303:SF4">
    <property type="entry name" value="HYDROGENASE EXPRESSION_FORMATION PROTEIN HYPE"/>
    <property type="match status" value="1"/>
</dbReference>
<accession>A0A4Q4KJP9</accession>
<dbReference type="AlphaFoldDB" id="A0A4Q4KJP9"/>
<reference evidence="4 5" key="1">
    <citation type="submission" date="2019-02" db="EMBL/GenBank/DDBJ databases">
        <title>Genome sequence of the sea-ice species Brumimicrobium glaciale.</title>
        <authorList>
            <person name="Bowman J.P."/>
        </authorList>
    </citation>
    <scope>NUCLEOTIDE SEQUENCE [LARGE SCALE GENOMIC DNA]</scope>
    <source>
        <strain evidence="4 5">IC156</strain>
    </source>
</reference>
<feature type="domain" description="PurM-like C-terminal" evidence="3">
    <location>
        <begin position="162"/>
        <end position="316"/>
    </location>
</feature>
<dbReference type="InterPro" id="IPR036676">
    <property type="entry name" value="PurM-like_C_sf"/>
</dbReference>
<dbReference type="InterPro" id="IPR036921">
    <property type="entry name" value="PurM-like_N_sf"/>
</dbReference>
<proteinExistence type="inferred from homology"/>
<keyword evidence="5" id="KW-1185">Reference proteome</keyword>
<dbReference type="PIRSF" id="PIRSF005644">
    <property type="entry name" value="Hdrgns_mtr_HypE"/>
    <property type="match status" value="1"/>
</dbReference>
<evidence type="ECO:0000259" key="3">
    <source>
        <dbReference type="Pfam" id="PF02769"/>
    </source>
</evidence>
<protein>
    <submittedName>
        <fullName evidence="4">AIR synthase</fullName>
    </submittedName>
</protein>
<sequence length="352" mass="38357">MTAFNNLSGKITSSAFKELLLPKTGHQRDEVLVGPNFGVDNSVIDLGNNLGMAISSDPLSLIPTIGTKASAWMSVHLLANDMATTGFSPMYAQFVLNLPSNISLSTFKEYWNYIHFYCKEIGVSITGGHTGRLEGQNSVISGGGTMFLTAPLDRIITSNGAKPGDVIIVTKESALNSSSILAMSFPETIKKNLGLKVYQQACENFYHTSSLKEALLAAELLESNFELNAMHDVTEGGVLGAIYEMAYASNCGFEVYNNSIPTGDSQTKIMDLFEIDHRFCIGAGAMIMSVKKGNEKCLINHLESNSIKATVVGEFTINEHRIIENGIDKEFVFDGIDPYWQAYFKAVKDGIK</sequence>
<organism evidence="4 5">
    <name type="scientific">Brumimicrobium glaciale</name>
    <dbReference type="NCBI Taxonomy" id="200475"/>
    <lineage>
        <taxon>Bacteria</taxon>
        <taxon>Pseudomonadati</taxon>
        <taxon>Bacteroidota</taxon>
        <taxon>Flavobacteriia</taxon>
        <taxon>Flavobacteriales</taxon>
        <taxon>Crocinitomicaceae</taxon>
        <taxon>Brumimicrobium</taxon>
    </lineage>
</organism>
<dbReference type="Gene3D" id="3.90.650.10">
    <property type="entry name" value="PurM-like C-terminal domain"/>
    <property type="match status" value="1"/>
</dbReference>
<name>A0A4Q4KJP9_9FLAO</name>
<evidence type="ECO:0000313" key="4">
    <source>
        <dbReference type="EMBL" id="RYM33070.1"/>
    </source>
</evidence>
<dbReference type="SUPFAM" id="SSF55326">
    <property type="entry name" value="PurM N-terminal domain-like"/>
    <property type="match status" value="1"/>
</dbReference>
<dbReference type="InterPro" id="IPR010918">
    <property type="entry name" value="PurM-like_C_dom"/>
</dbReference>
<dbReference type="EMBL" id="SETE01000005">
    <property type="protein sequence ID" value="RYM33070.1"/>
    <property type="molecule type" value="Genomic_DNA"/>
</dbReference>
<dbReference type="InterPro" id="IPR016188">
    <property type="entry name" value="PurM-like_N"/>
</dbReference>